<dbReference type="AlphaFoldDB" id="A0A0F9UD55"/>
<comment type="caution">
    <text evidence="1">The sequence shown here is derived from an EMBL/GenBank/DDBJ whole genome shotgun (WGS) entry which is preliminary data.</text>
</comment>
<proteinExistence type="predicted"/>
<name>A0A0F9UD55_9ZZZZ</name>
<dbReference type="EMBL" id="LAZR01000105">
    <property type="protein sequence ID" value="KKN91120.1"/>
    <property type="molecule type" value="Genomic_DNA"/>
</dbReference>
<reference evidence="1" key="1">
    <citation type="journal article" date="2015" name="Nature">
        <title>Complex archaea that bridge the gap between prokaryotes and eukaryotes.</title>
        <authorList>
            <person name="Spang A."/>
            <person name="Saw J.H."/>
            <person name="Jorgensen S.L."/>
            <person name="Zaremba-Niedzwiedzka K."/>
            <person name="Martijn J."/>
            <person name="Lind A.E."/>
            <person name="van Eijk R."/>
            <person name="Schleper C."/>
            <person name="Guy L."/>
            <person name="Ettema T.J."/>
        </authorList>
    </citation>
    <scope>NUCLEOTIDE SEQUENCE</scope>
</reference>
<sequence>MKKLWISLGILAFIFVCIGFGDKKRLHYFYEIYITPIIESVQMNPDHIRAD</sequence>
<organism evidence="1">
    <name type="scientific">marine sediment metagenome</name>
    <dbReference type="NCBI Taxonomy" id="412755"/>
    <lineage>
        <taxon>unclassified sequences</taxon>
        <taxon>metagenomes</taxon>
        <taxon>ecological metagenomes</taxon>
    </lineage>
</organism>
<evidence type="ECO:0000313" key="1">
    <source>
        <dbReference type="EMBL" id="KKN91120.1"/>
    </source>
</evidence>
<accession>A0A0F9UD55</accession>
<protein>
    <submittedName>
        <fullName evidence="1">Uncharacterized protein</fullName>
    </submittedName>
</protein>
<gene>
    <name evidence="1" type="ORF">LCGC14_0219850</name>
</gene>